<reference evidence="2" key="1">
    <citation type="submission" date="2023-08" db="EMBL/GenBank/DDBJ databases">
        <authorList>
            <person name="Chen Y."/>
            <person name="Shah S."/>
            <person name="Dougan E. K."/>
            <person name="Thang M."/>
            <person name="Chan C."/>
        </authorList>
    </citation>
    <scope>NUCLEOTIDE SEQUENCE</scope>
</reference>
<dbReference type="EMBL" id="CAUJNA010001222">
    <property type="protein sequence ID" value="CAJ1385290.1"/>
    <property type="molecule type" value="Genomic_DNA"/>
</dbReference>
<dbReference type="AlphaFoldDB" id="A0AA36MTH2"/>
<sequence>MPMPRLEPVHNRCTTIILRGLNRQITREMVVALVDDTSPEWHTAQYDYIYVPWTADGSCNIGLAFVNFVSPSSCQEYIKSLLHSRNRGRLSIYHVRSVGPAAVQGRGDNLRAMILKRGHKALEGADAPLVFQAGQRMLLQQAVFEEVPAGILAAAFAASPDEPQTQEPSIPWPGEVWSHGAPATSSMGQMNQASAGQLPWHFPGVAEPSSSVLQAFPTGMGCALQQPCGAVGCAGCARHTRMCRSEHQAQTQPPRVLQPVSKLTFDL</sequence>
<feature type="domain" description="Mei2-like C-terminal RNA recognition motif" evidence="1">
    <location>
        <begin position="14"/>
        <end position="106"/>
    </location>
</feature>
<gene>
    <name evidence="2" type="ORF">EVOR1521_LOCUS11922</name>
</gene>
<keyword evidence="3" id="KW-1185">Reference proteome</keyword>
<protein>
    <recommendedName>
        <fullName evidence="1">Mei2-like C-terminal RNA recognition motif domain-containing protein</fullName>
    </recommendedName>
</protein>
<evidence type="ECO:0000313" key="2">
    <source>
        <dbReference type="EMBL" id="CAJ1385290.1"/>
    </source>
</evidence>
<proteinExistence type="predicted"/>
<comment type="caution">
    <text evidence="2">The sequence shown here is derived from an EMBL/GenBank/DDBJ whole genome shotgun (WGS) entry which is preliminary data.</text>
</comment>
<dbReference type="InterPro" id="IPR007201">
    <property type="entry name" value="Mei2-like_Rrm_C"/>
</dbReference>
<evidence type="ECO:0000313" key="3">
    <source>
        <dbReference type="Proteomes" id="UP001178507"/>
    </source>
</evidence>
<dbReference type="Proteomes" id="UP001178507">
    <property type="component" value="Unassembled WGS sequence"/>
</dbReference>
<accession>A0AA36MTH2</accession>
<dbReference type="Pfam" id="PF04059">
    <property type="entry name" value="RRM_2"/>
    <property type="match status" value="1"/>
</dbReference>
<evidence type="ECO:0000259" key="1">
    <source>
        <dbReference type="Pfam" id="PF04059"/>
    </source>
</evidence>
<organism evidence="2 3">
    <name type="scientific">Effrenium voratum</name>
    <dbReference type="NCBI Taxonomy" id="2562239"/>
    <lineage>
        <taxon>Eukaryota</taxon>
        <taxon>Sar</taxon>
        <taxon>Alveolata</taxon>
        <taxon>Dinophyceae</taxon>
        <taxon>Suessiales</taxon>
        <taxon>Symbiodiniaceae</taxon>
        <taxon>Effrenium</taxon>
    </lineage>
</organism>
<name>A0AA36MTH2_9DINO</name>